<dbReference type="GO" id="GO:0016787">
    <property type="term" value="F:hydrolase activity"/>
    <property type="evidence" value="ECO:0007669"/>
    <property type="project" value="InterPro"/>
</dbReference>
<dbReference type="SUPFAM" id="SSF53474">
    <property type="entry name" value="alpha/beta-Hydrolases"/>
    <property type="match status" value="1"/>
</dbReference>
<dbReference type="Proteomes" id="UP000319143">
    <property type="component" value="Unassembled WGS sequence"/>
</dbReference>
<dbReference type="AlphaFoldDB" id="A0A5C6DPW3"/>
<proteinExistence type="predicted"/>
<dbReference type="EMBL" id="SJPV01000005">
    <property type="protein sequence ID" value="TWU37056.1"/>
    <property type="molecule type" value="Genomic_DNA"/>
</dbReference>
<dbReference type="PANTHER" id="PTHR43037">
    <property type="entry name" value="UNNAMED PRODUCT-RELATED"/>
    <property type="match status" value="1"/>
</dbReference>
<evidence type="ECO:0000256" key="1">
    <source>
        <dbReference type="ARBA" id="ARBA00022729"/>
    </source>
</evidence>
<evidence type="ECO:0000313" key="5">
    <source>
        <dbReference type="Proteomes" id="UP000319143"/>
    </source>
</evidence>
<feature type="region of interest" description="Disordered" evidence="2">
    <location>
        <begin position="1"/>
        <end position="37"/>
    </location>
</feature>
<evidence type="ECO:0000259" key="3">
    <source>
        <dbReference type="Pfam" id="PF02230"/>
    </source>
</evidence>
<comment type="caution">
    <text evidence="4">The sequence shown here is derived from an EMBL/GenBank/DDBJ whole genome shotgun (WGS) entry which is preliminary data.</text>
</comment>
<dbReference type="InterPro" id="IPR029058">
    <property type="entry name" value="AB_hydrolase_fold"/>
</dbReference>
<keyword evidence="1" id="KW-0732">Signal</keyword>
<feature type="compositionally biased region" description="Low complexity" evidence="2">
    <location>
        <begin position="26"/>
        <end position="37"/>
    </location>
</feature>
<dbReference type="PANTHER" id="PTHR43037:SF1">
    <property type="entry name" value="BLL1128 PROTEIN"/>
    <property type="match status" value="1"/>
</dbReference>
<dbReference type="RefSeq" id="WP_146527266.1">
    <property type="nucleotide sequence ID" value="NZ_SJPV01000005.1"/>
</dbReference>
<dbReference type="InterPro" id="IPR050955">
    <property type="entry name" value="Plant_Biomass_Hydrol_Est"/>
</dbReference>
<keyword evidence="5" id="KW-1185">Reference proteome</keyword>
<feature type="compositionally biased region" description="Polar residues" evidence="2">
    <location>
        <begin position="10"/>
        <end position="20"/>
    </location>
</feature>
<sequence>MNRFDPTETWGPSPTSPLSQSDSKPKPFSSDSPAFDDPLINDLSFQHAWGEDDFSDEDASGCGHPASSSGFALQHSFFVPLHYEANYQYPLLIWLHSDGYNENQVKQVIPHISLRNFVAVGTRASHATDSAGYCYEWRQSAASVQAAHEHVLTAIDEATDRFSIHRSRVVLAGYQSGGTMAMQIALRDPQRFAGVVSLGGHLPRGCRSLANLQLLRDRRLPMLWQWANEGPNFCRTKLDRDLRTAMMIRAKLEVRQYAGDDEMTTIALADLNEWIMSSMIPNEQNQSNQSWATSPTQFSHN</sequence>
<dbReference type="Gene3D" id="3.40.50.1820">
    <property type="entry name" value="alpha/beta hydrolase"/>
    <property type="match status" value="1"/>
</dbReference>
<dbReference type="Pfam" id="PF02230">
    <property type="entry name" value="Abhydrolase_2"/>
    <property type="match status" value="1"/>
</dbReference>
<dbReference type="InterPro" id="IPR003140">
    <property type="entry name" value="PLipase/COase/thioEstase"/>
</dbReference>
<evidence type="ECO:0000256" key="2">
    <source>
        <dbReference type="SAM" id="MobiDB-lite"/>
    </source>
</evidence>
<reference evidence="4 5" key="1">
    <citation type="submission" date="2019-02" db="EMBL/GenBank/DDBJ databases">
        <title>Deep-cultivation of Planctomycetes and their phenomic and genomic characterization uncovers novel biology.</title>
        <authorList>
            <person name="Wiegand S."/>
            <person name="Jogler M."/>
            <person name="Boedeker C."/>
            <person name="Pinto D."/>
            <person name="Vollmers J."/>
            <person name="Rivas-Marin E."/>
            <person name="Kohn T."/>
            <person name="Peeters S.H."/>
            <person name="Heuer A."/>
            <person name="Rast P."/>
            <person name="Oberbeckmann S."/>
            <person name="Bunk B."/>
            <person name="Jeske O."/>
            <person name="Meyerdierks A."/>
            <person name="Storesund J.E."/>
            <person name="Kallscheuer N."/>
            <person name="Luecker S."/>
            <person name="Lage O.M."/>
            <person name="Pohl T."/>
            <person name="Merkel B.J."/>
            <person name="Hornburger P."/>
            <person name="Mueller R.-W."/>
            <person name="Bruemmer F."/>
            <person name="Labrenz M."/>
            <person name="Spormann A.M."/>
            <person name="Op Den Camp H."/>
            <person name="Overmann J."/>
            <person name="Amann R."/>
            <person name="Jetten M.S.M."/>
            <person name="Mascher T."/>
            <person name="Medema M.H."/>
            <person name="Devos D.P."/>
            <person name="Kaster A.-K."/>
            <person name="Ovreas L."/>
            <person name="Rohde M."/>
            <person name="Galperin M.Y."/>
            <person name="Jogler C."/>
        </authorList>
    </citation>
    <scope>NUCLEOTIDE SEQUENCE [LARGE SCALE GENOMIC DNA]</scope>
    <source>
        <strain evidence="4 5">Poly41</strain>
    </source>
</reference>
<evidence type="ECO:0000313" key="4">
    <source>
        <dbReference type="EMBL" id="TWU37056.1"/>
    </source>
</evidence>
<dbReference type="OrthoDB" id="270827at2"/>
<name>A0A5C6DPW3_9BACT</name>
<organism evidence="4 5">
    <name type="scientific">Novipirellula artificiosorum</name>
    <dbReference type="NCBI Taxonomy" id="2528016"/>
    <lineage>
        <taxon>Bacteria</taxon>
        <taxon>Pseudomonadati</taxon>
        <taxon>Planctomycetota</taxon>
        <taxon>Planctomycetia</taxon>
        <taxon>Pirellulales</taxon>
        <taxon>Pirellulaceae</taxon>
        <taxon>Novipirellula</taxon>
    </lineage>
</organism>
<gene>
    <name evidence="4" type="ORF">Poly41_31820</name>
</gene>
<accession>A0A5C6DPW3</accession>
<protein>
    <submittedName>
        <fullName evidence="4">Phospholipase/Carboxylesterase</fullName>
    </submittedName>
</protein>
<feature type="domain" description="Phospholipase/carboxylesterase/thioesterase" evidence="3">
    <location>
        <begin position="138"/>
        <end position="204"/>
    </location>
</feature>